<feature type="compositionally biased region" description="Low complexity" evidence="1">
    <location>
        <begin position="91"/>
        <end position="104"/>
    </location>
</feature>
<dbReference type="OrthoDB" id="9858920at2"/>
<evidence type="ECO:0000256" key="2">
    <source>
        <dbReference type="SAM" id="SignalP"/>
    </source>
</evidence>
<evidence type="ECO:0000313" key="4">
    <source>
        <dbReference type="Proteomes" id="UP000028926"/>
    </source>
</evidence>
<feature type="compositionally biased region" description="Low complexity" evidence="1">
    <location>
        <begin position="112"/>
        <end position="126"/>
    </location>
</feature>
<sequence length="299" mass="32007">MTYRNLNLAALMLTVACGSISPAIAVDDAAAPVELDAPAPADANKPNPVPGGDDVGTDAGVTDTADASSSNPVPEGDNTDADAGVKDTEGTTEAVATEESASASNGGADVPAAETTDATDPATLTEPATLDERFDKMYNNMATTHPQEAKKLKKEYHAKKDKSAVLAKWSKTSIESQDMLDAVEELFAIYQVLKNIDGEAAADFEKKVEDEKDPRTMLEYAHKLLLKTLKDRKSQIETAKAELESVSVILQYVDGEKAQQVSDIERTAEDPRAQISEAYDLLEKTLEEAHKEVGLKPLQ</sequence>
<dbReference type="AlphaFoldDB" id="A0A077AS71"/>
<evidence type="ECO:0000256" key="1">
    <source>
        <dbReference type="SAM" id="MobiDB-lite"/>
    </source>
</evidence>
<protein>
    <submittedName>
        <fullName evidence="3">Uncharacterized protein</fullName>
    </submittedName>
</protein>
<keyword evidence="2" id="KW-0732">Signal</keyword>
<dbReference type="HOGENOM" id="CLU_929661_0_0_5"/>
<evidence type="ECO:0000313" key="3">
    <source>
        <dbReference type="EMBL" id="AIK96017.1"/>
    </source>
</evidence>
<dbReference type="PROSITE" id="PS51257">
    <property type="entry name" value="PROKAR_LIPOPROTEIN"/>
    <property type="match status" value="1"/>
</dbReference>
<feature type="signal peptide" evidence="2">
    <location>
        <begin position="1"/>
        <end position="25"/>
    </location>
</feature>
<accession>A0A077AS71</accession>
<keyword evidence="4" id="KW-1185">Reference proteome</keyword>
<feature type="region of interest" description="Disordered" evidence="1">
    <location>
        <begin position="37"/>
        <end position="126"/>
    </location>
</feature>
<gene>
    <name evidence="3" type="ORF">ID47_03575</name>
</gene>
<proteinExistence type="predicted"/>
<feature type="chain" id="PRO_5001717245" evidence="2">
    <location>
        <begin position="26"/>
        <end position="299"/>
    </location>
</feature>
<dbReference type="KEGG" id="paca:ID47_03575"/>
<dbReference type="Proteomes" id="UP000028926">
    <property type="component" value="Chromosome"/>
</dbReference>
<dbReference type="eggNOG" id="ENOG5031BG8">
    <property type="taxonomic scope" value="Bacteria"/>
</dbReference>
<feature type="compositionally biased region" description="Low complexity" evidence="1">
    <location>
        <begin position="37"/>
        <end position="70"/>
    </location>
</feature>
<name>A0A077AS71_9PROT</name>
<dbReference type="RefSeq" id="WP_038463852.1">
    <property type="nucleotide sequence ID" value="NZ_CP008941.1"/>
</dbReference>
<reference evidence="3 4" key="1">
    <citation type="submission" date="2014-07" db="EMBL/GenBank/DDBJ databases">
        <title>Comparative genomic insights into amoeba endosymbionts belonging to the families of Holosporaceae and Candidatus Midichloriaceae within Rickettsiales.</title>
        <authorList>
            <person name="Wang Z."/>
            <person name="Wu M."/>
        </authorList>
    </citation>
    <scope>NUCLEOTIDE SEQUENCE [LARGE SCALE GENOMIC DNA]</scope>
    <source>
        <strain evidence="3">PRA3</strain>
    </source>
</reference>
<dbReference type="EMBL" id="CP008941">
    <property type="protein sequence ID" value="AIK96017.1"/>
    <property type="molecule type" value="Genomic_DNA"/>
</dbReference>
<organism evidence="3 4">
    <name type="scientific">Candidatus Odyssella acanthamoebae</name>
    <dbReference type="NCBI Taxonomy" id="91604"/>
    <lineage>
        <taxon>Bacteria</taxon>
        <taxon>Pseudomonadati</taxon>
        <taxon>Pseudomonadota</taxon>
        <taxon>Alphaproteobacteria</taxon>
        <taxon>Holosporales</taxon>
        <taxon>Candidatus Paracaedibacteraceae</taxon>
        <taxon>Candidatus Odyssella</taxon>
    </lineage>
</organism>
<dbReference type="STRING" id="91604.ID47_03575"/>